<evidence type="ECO:0000256" key="7">
    <source>
        <dbReference type="SAM" id="MobiDB-lite"/>
    </source>
</evidence>
<dbReference type="Pfam" id="PF00194">
    <property type="entry name" value="Carb_anhydrase"/>
    <property type="match status" value="1"/>
</dbReference>
<evidence type="ECO:0000313" key="9">
    <source>
        <dbReference type="EMBL" id="CAE2253779.1"/>
    </source>
</evidence>
<dbReference type="SUPFAM" id="SSF51069">
    <property type="entry name" value="Carbonic anhydrase"/>
    <property type="match status" value="1"/>
</dbReference>
<evidence type="ECO:0000256" key="6">
    <source>
        <dbReference type="ARBA" id="ARBA00048348"/>
    </source>
</evidence>
<dbReference type="PROSITE" id="PS51144">
    <property type="entry name" value="ALPHA_CA_2"/>
    <property type="match status" value="1"/>
</dbReference>
<dbReference type="PANTHER" id="PTHR18952:SF265">
    <property type="entry name" value="CARBONIC ANHYDRASE"/>
    <property type="match status" value="1"/>
</dbReference>
<dbReference type="InterPro" id="IPR036398">
    <property type="entry name" value="CA_dom_sf"/>
</dbReference>
<reference evidence="9" key="1">
    <citation type="submission" date="2021-01" db="EMBL/GenBank/DDBJ databases">
        <authorList>
            <person name="Corre E."/>
            <person name="Pelletier E."/>
            <person name="Niang G."/>
            <person name="Scheremetjew M."/>
            <person name="Finn R."/>
            <person name="Kale V."/>
            <person name="Holt S."/>
            <person name="Cochrane G."/>
            <person name="Meng A."/>
            <person name="Brown T."/>
            <person name="Cohen L."/>
        </authorList>
    </citation>
    <scope>NUCLEOTIDE SEQUENCE</scope>
    <source>
        <strain evidence="9">Isolate 1302-5</strain>
    </source>
</reference>
<sequence>MWISSPVPQDDPPKGYFNYDPDDKSFGPGRWGEISYSGPPPTPSPTVTPPDAKANNKNNDKNVNRVNPSPAPTYGGRGGLEYTPEYKRWIPVQEVVKADLTDNRCDPSNLDKSSQSPIDVSMVNIAGYEKNVRQGVVYHDLATNGDDVDGDGDIEEFETGVCYEHHEIRRREGDFQIRNGIVEKQILPNKLRLAYPYHENYELSPNPAADFPHNWGGKIDVRHVDISVPSQHLLEGKRYPAEYQIWHLHQKRRRSPVVSIFMDLHPDDTANPHLQMMLDEFQVVWQSSFFDCDDRRRRLLRAEADLYERVKMWLGGTNDDADEGGTSTILDEPQEYELEFRQRVAESRSNLRRAQASNAVWSPYDRTHIMSSIHFYGYTGSMTEPPCSEFVEYRIMDRPMLISRSQLFQIKFLIFNYKDPDTCERRSTHAEGRANRPIQTVQEKHRLYRCTCRDFLADSNTATRCEVEEEQVQLRETVDSYGA</sequence>
<evidence type="ECO:0000256" key="1">
    <source>
        <dbReference type="ARBA" id="ARBA00010718"/>
    </source>
</evidence>
<dbReference type="AlphaFoldDB" id="A0A7S4J6K0"/>
<comment type="similarity">
    <text evidence="1">Belongs to the alpha-carbonic anhydrase family.</text>
</comment>
<name>A0A7S4J6K0_9STRA</name>
<dbReference type="EC" id="4.2.1.1" evidence="2"/>
<dbReference type="Gene3D" id="3.10.200.10">
    <property type="entry name" value="Alpha carbonic anhydrase"/>
    <property type="match status" value="2"/>
</dbReference>
<evidence type="ECO:0000256" key="5">
    <source>
        <dbReference type="ARBA" id="ARBA00023239"/>
    </source>
</evidence>
<protein>
    <recommendedName>
        <fullName evidence="2">carbonic anhydrase</fullName>
        <ecNumber evidence="2">4.2.1.1</ecNumber>
    </recommendedName>
</protein>
<gene>
    <name evidence="9" type="ORF">OAUR00152_LOCUS22752</name>
</gene>
<accession>A0A7S4J6K0</accession>
<feature type="region of interest" description="Disordered" evidence="7">
    <location>
        <begin position="1"/>
        <end position="77"/>
    </location>
</feature>
<evidence type="ECO:0000259" key="8">
    <source>
        <dbReference type="PROSITE" id="PS51144"/>
    </source>
</evidence>
<dbReference type="EMBL" id="HBKQ01033252">
    <property type="protein sequence ID" value="CAE2253779.1"/>
    <property type="molecule type" value="Transcribed_RNA"/>
</dbReference>
<dbReference type="PANTHER" id="PTHR18952">
    <property type="entry name" value="CARBONIC ANHYDRASE"/>
    <property type="match status" value="1"/>
</dbReference>
<organism evidence="9">
    <name type="scientific">Odontella aurita</name>
    <dbReference type="NCBI Taxonomy" id="265563"/>
    <lineage>
        <taxon>Eukaryota</taxon>
        <taxon>Sar</taxon>
        <taxon>Stramenopiles</taxon>
        <taxon>Ochrophyta</taxon>
        <taxon>Bacillariophyta</taxon>
        <taxon>Mediophyceae</taxon>
        <taxon>Biddulphiophycidae</taxon>
        <taxon>Eupodiscales</taxon>
        <taxon>Odontellaceae</taxon>
        <taxon>Odontella</taxon>
    </lineage>
</organism>
<dbReference type="GO" id="GO:0004089">
    <property type="term" value="F:carbonate dehydratase activity"/>
    <property type="evidence" value="ECO:0007669"/>
    <property type="project" value="UniProtKB-EC"/>
</dbReference>
<dbReference type="InterPro" id="IPR001148">
    <property type="entry name" value="CA_dom"/>
</dbReference>
<evidence type="ECO:0000256" key="4">
    <source>
        <dbReference type="ARBA" id="ARBA00022833"/>
    </source>
</evidence>
<proteinExistence type="inferred from homology"/>
<keyword evidence="5" id="KW-0456">Lyase</keyword>
<keyword evidence="3" id="KW-0479">Metal-binding</keyword>
<dbReference type="InterPro" id="IPR023561">
    <property type="entry name" value="Carbonic_anhydrase_a-class"/>
</dbReference>
<keyword evidence="4" id="KW-0862">Zinc</keyword>
<evidence type="ECO:0000256" key="3">
    <source>
        <dbReference type="ARBA" id="ARBA00022723"/>
    </source>
</evidence>
<feature type="domain" description="Alpha-carbonic anhydrase" evidence="8">
    <location>
        <begin position="80"/>
        <end position="450"/>
    </location>
</feature>
<evidence type="ECO:0000256" key="2">
    <source>
        <dbReference type="ARBA" id="ARBA00012925"/>
    </source>
</evidence>
<feature type="compositionally biased region" description="Pro residues" evidence="7">
    <location>
        <begin position="38"/>
        <end position="48"/>
    </location>
</feature>
<comment type="catalytic activity">
    <reaction evidence="6">
        <text>hydrogencarbonate + H(+) = CO2 + H2O</text>
        <dbReference type="Rhea" id="RHEA:10748"/>
        <dbReference type="ChEBI" id="CHEBI:15377"/>
        <dbReference type="ChEBI" id="CHEBI:15378"/>
        <dbReference type="ChEBI" id="CHEBI:16526"/>
        <dbReference type="ChEBI" id="CHEBI:17544"/>
        <dbReference type="EC" id="4.2.1.1"/>
    </reaction>
</comment>
<dbReference type="GO" id="GO:0008270">
    <property type="term" value="F:zinc ion binding"/>
    <property type="evidence" value="ECO:0007669"/>
    <property type="project" value="InterPro"/>
</dbReference>